<name>A0ABS3TDX0_9BACT</name>
<dbReference type="RefSeq" id="WP_208307918.1">
    <property type="nucleotide sequence ID" value="NZ_JAGETX010000006.1"/>
</dbReference>
<evidence type="ECO:0000256" key="1">
    <source>
        <dbReference type="SAM" id="SignalP"/>
    </source>
</evidence>
<proteinExistence type="predicted"/>
<evidence type="ECO:0008006" key="4">
    <source>
        <dbReference type="Google" id="ProtNLM"/>
    </source>
</evidence>
<evidence type="ECO:0000313" key="3">
    <source>
        <dbReference type="Proteomes" id="UP000670527"/>
    </source>
</evidence>
<comment type="caution">
    <text evidence="2">The sequence shown here is derived from an EMBL/GenBank/DDBJ whole genome shotgun (WGS) entry which is preliminary data.</text>
</comment>
<evidence type="ECO:0000313" key="2">
    <source>
        <dbReference type="EMBL" id="MBO3271553.1"/>
    </source>
</evidence>
<feature type="chain" id="PRO_5045048892" description="RcnB family protein" evidence="1">
    <location>
        <begin position="20"/>
        <end position="115"/>
    </location>
</feature>
<reference evidence="2 3" key="1">
    <citation type="submission" date="2021-03" db="EMBL/GenBank/DDBJ databases">
        <authorList>
            <person name="Kim M.K."/>
        </authorList>
    </citation>
    <scope>NUCLEOTIDE SEQUENCE [LARGE SCALE GENOMIC DNA]</scope>
    <source>
        <strain evidence="2 3">BT507</strain>
    </source>
</reference>
<keyword evidence="1" id="KW-0732">Signal</keyword>
<keyword evidence="3" id="KW-1185">Reference proteome</keyword>
<sequence length="115" mass="12725">MKSLLSILTVISTVSAAQAQLLPAPHQQNPDWKLQKVVAQTSAGIATVPPPATDHMPNSLQKSISSAGNHRRVWDAKHQLAYEWVSRPDEMAPDKLVLVREQRTGAVYTYARKTK</sequence>
<dbReference type="EMBL" id="JAGETX010000006">
    <property type="protein sequence ID" value="MBO3271553.1"/>
    <property type="molecule type" value="Genomic_DNA"/>
</dbReference>
<accession>A0ABS3TDX0</accession>
<dbReference type="Proteomes" id="UP000670527">
    <property type="component" value="Unassembled WGS sequence"/>
</dbReference>
<organism evidence="2 3">
    <name type="scientific">Hymenobacter defluvii</name>
    <dbReference type="NCBI Taxonomy" id="2054411"/>
    <lineage>
        <taxon>Bacteria</taxon>
        <taxon>Pseudomonadati</taxon>
        <taxon>Bacteroidota</taxon>
        <taxon>Cytophagia</taxon>
        <taxon>Cytophagales</taxon>
        <taxon>Hymenobacteraceae</taxon>
        <taxon>Hymenobacter</taxon>
    </lineage>
</organism>
<gene>
    <name evidence="2" type="ORF">J4D97_12885</name>
</gene>
<feature type="signal peptide" evidence="1">
    <location>
        <begin position="1"/>
        <end position="19"/>
    </location>
</feature>
<protein>
    <recommendedName>
        <fullName evidence="4">RcnB family protein</fullName>
    </recommendedName>
</protein>